<dbReference type="PANTHER" id="PTHR43214">
    <property type="entry name" value="TWO-COMPONENT RESPONSE REGULATOR"/>
    <property type="match status" value="1"/>
</dbReference>
<evidence type="ECO:0000313" key="5">
    <source>
        <dbReference type="EMBL" id="GLW89478.1"/>
    </source>
</evidence>
<keyword evidence="1" id="KW-0805">Transcription regulation</keyword>
<comment type="caution">
    <text evidence="5">The sequence shown here is derived from an EMBL/GenBank/DDBJ whole genome shotgun (WGS) entry which is preliminary data.</text>
</comment>
<name>A0A9W6V807_9PSEU</name>
<protein>
    <submittedName>
        <fullName evidence="5">Helix-turn-helix transcriptional regulator</fullName>
    </submittedName>
</protein>
<dbReference type="CDD" id="cd06170">
    <property type="entry name" value="LuxR_C_like"/>
    <property type="match status" value="1"/>
</dbReference>
<evidence type="ECO:0000256" key="1">
    <source>
        <dbReference type="ARBA" id="ARBA00023015"/>
    </source>
</evidence>
<dbReference type="Pfam" id="PF00196">
    <property type="entry name" value="GerE"/>
    <property type="match status" value="1"/>
</dbReference>
<accession>A0A9W6V807</accession>
<keyword evidence="2" id="KW-0238">DNA-binding</keyword>
<proteinExistence type="predicted"/>
<dbReference type="GO" id="GO:0003677">
    <property type="term" value="F:DNA binding"/>
    <property type="evidence" value="ECO:0007669"/>
    <property type="project" value="UniProtKB-KW"/>
</dbReference>
<dbReference type="PANTHER" id="PTHR43214:SF24">
    <property type="entry name" value="TRANSCRIPTIONAL REGULATORY PROTEIN NARL-RELATED"/>
    <property type="match status" value="1"/>
</dbReference>
<dbReference type="SUPFAM" id="SSF46894">
    <property type="entry name" value="C-terminal effector domain of the bipartite response regulators"/>
    <property type="match status" value="1"/>
</dbReference>
<reference evidence="5" key="1">
    <citation type="submission" date="2023-02" db="EMBL/GenBank/DDBJ databases">
        <title>Actinokineospora globicatena NBRC 15670.</title>
        <authorList>
            <person name="Ichikawa N."/>
            <person name="Sato H."/>
            <person name="Tonouchi N."/>
        </authorList>
    </citation>
    <scope>NUCLEOTIDE SEQUENCE</scope>
    <source>
        <strain evidence="5">NBRC 15670</strain>
    </source>
</reference>
<dbReference type="Proteomes" id="UP001165042">
    <property type="component" value="Unassembled WGS sequence"/>
</dbReference>
<evidence type="ECO:0000256" key="2">
    <source>
        <dbReference type="ARBA" id="ARBA00023125"/>
    </source>
</evidence>
<keyword evidence="6" id="KW-1185">Reference proteome</keyword>
<organism evidence="5 6">
    <name type="scientific">Actinokineospora globicatena</name>
    <dbReference type="NCBI Taxonomy" id="103729"/>
    <lineage>
        <taxon>Bacteria</taxon>
        <taxon>Bacillati</taxon>
        <taxon>Actinomycetota</taxon>
        <taxon>Actinomycetes</taxon>
        <taxon>Pseudonocardiales</taxon>
        <taxon>Pseudonocardiaceae</taxon>
        <taxon>Actinokineospora</taxon>
    </lineage>
</organism>
<dbReference type="SMART" id="SM00421">
    <property type="entry name" value="HTH_LUXR"/>
    <property type="match status" value="1"/>
</dbReference>
<evidence type="ECO:0000256" key="3">
    <source>
        <dbReference type="ARBA" id="ARBA00023163"/>
    </source>
</evidence>
<dbReference type="InterPro" id="IPR016032">
    <property type="entry name" value="Sig_transdc_resp-reg_C-effctor"/>
</dbReference>
<dbReference type="GO" id="GO:0006355">
    <property type="term" value="P:regulation of DNA-templated transcription"/>
    <property type="evidence" value="ECO:0007669"/>
    <property type="project" value="InterPro"/>
</dbReference>
<dbReference type="InterPro" id="IPR039420">
    <property type="entry name" value="WalR-like"/>
</dbReference>
<dbReference type="PROSITE" id="PS50043">
    <property type="entry name" value="HTH_LUXR_2"/>
    <property type="match status" value="1"/>
</dbReference>
<evidence type="ECO:0000313" key="6">
    <source>
        <dbReference type="Proteomes" id="UP001165042"/>
    </source>
</evidence>
<keyword evidence="3" id="KW-0804">Transcription</keyword>
<dbReference type="AlphaFoldDB" id="A0A9W6V807"/>
<sequence>MTARLSLPPVGPAWDRHPAIGTNGDSRSLLGHPAEREDMCYRTHPRGEIDAMITDPIPVVLHAMDVITRAGVDAALRARPEIRLTAEEGLPVADATDRSVALVVAETWDKPTQALFRRLQVQGRRRVVLVAGEIDNSQLLEAVGIGVAAVIRRAEATPETLVRLIEATSAGDGTLPPDLLARLLDRVSRLQRQVLNPRGWDLAGVSAREAEVLRMVAEGMETREIAEQLCYSQRTVKGILHDITSRFQLRNRAHAVAFALREGLI</sequence>
<dbReference type="InterPro" id="IPR000792">
    <property type="entry name" value="Tscrpt_reg_LuxR_C"/>
</dbReference>
<dbReference type="EMBL" id="BSSD01000001">
    <property type="protein sequence ID" value="GLW89478.1"/>
    <property type="molecule type" value="Genomic_DNA"/>
</dbReference>
<gene>
    <name evidence="5" type="ORF">Aglo03_02940</name>
</gene>
<evidence type="ECO:0000259" key="4">
    <source>
        <dbReference type="PROSITE" id="PS50043"/>
    </source>
</evidence>
<feature type="domain" description="HTH luxR-type" evidence="4">
    <location>
        <begin position="198"/>
        <end position="263"/>
    </location>
</feature>
<dbReference type="Gene3D" id="3.40.50.2300">
    <property type="match status" value="1"/>
</dbReference>
<dbReference type="PRINTS" id="PR00038">
    <property type="entry name" value="HTHLUXR"/>
</dbReference>